<dbReference type="SUPFAM" id="SSF49265">
    <property type="entry name" value="Fibronectin type III"/>
    <property type="match status" value="1"/>
</dbReference>
<protein>
    <recommendedName>
        <fullName evidence="1">Fibronectin type-III domain-containing protein</fullName>
    </recommendedName>
</protein>
<dbReference type="PROSITE" id="PS51257">
    <property type="entry name" value="PROKAR_LIPOPROTEIN"/>
    <property type="match status" value="1"/>
</dbReference>
<accession>A0A317ESR6</accession>
<proteinExistence type="predicted"/>
<evidence type="ECO:0000313" key="3">
    <source>
        <dbReference type="Proteomes" id="UP000245379"/>
    </source>
</evidence>
<sequence>MIRLNKINSLGLLALICTLFYGCTEFIEPSLTSRTVVIISPANQSESNIYQQTFWWEPQADALGYRLQVVAPKFSNASKFVLDTLIKTDKFTFTLEPGNYEWRVRAENGSSVSSYTTNSLVIHPSSLKEQSVQLSTPTDVYYTSDANISFSWLKLFGASQYRLQIDNQNFADETKLTLNAVSDNTVFLHKLLKEGAYQYRVRAESTSEVSKWSVVRNLVYDVTAPSKPDLVSPANKQTITLPTKLLWNKVTDAEKYELYLYQKDSVTLYNTNYPALLTTNEQTISSGTQGETFVWRTRAIDKAGNKSSFSDYRTFTIQ</sequence>
<dbReference type="InterPro" id="IPR003961">
    <property type="entry name" value="FN3_dom"/>
</dbReference>
<dbReference type="Proteomes" id="UP000245379">
    <property type="component" value="Unassembled WGS sequence"/>
</dbReference>
<gene>
    <name evidence="2" type="ORF">DHW03_03225</name>
</gene>
<evidence type="ECO:0000313" key="2">
    <source>
        <dbReference type="EMBL" id="PWS28859.1"/>
    </source>
</evidence>
<comment type="caution">
    <text evidence="2">The sequence shown here is derived from an EMBL/GenBank/DDBJ whole genome shotgun (WGS) entry which is preliminary data.</text>
</comment>
<name>A0A317ESR6_9SPHI</name>
<keyword evidence="3" id="KW-1185">Reference proteome</keyword>
<dbReference type="InterPro" id="IPR013783">
    <property type="entry name" value="Ig-like_fold"/>
</dbReference>
<dbReference type="PROSITE" id="PS50853">
    <property type="entry name" value="FN3"/>
    <property type="match status" value="1"/>
</dbReference>
<dbReference type="RefSeq" id="WP_109924289.1">
    <property type="nucleotide sequence ID" value="NZ_QGNZ01000001.1"/>
</dbReference>
<reference evidence="2 3" key="1">
    <citation type="submission" date="2018-05" db="EMBL/GenBank/DDBJ databases">
        <title>Pedobacter paludis sp. nov., isolated from wetland soil.</title>
        <authorList>
            <person name="Zhang Y."/>
            <person name="Wang G."/>
        </authorList>
    </citation>
    <scope>NUCLEOTIDE SEQUENCE [LARGE SCALE GENOMIC DNA]</scope>
    <source>
        <strain evidence="2 3">KCTC22721</strain>
    </source>
</reference>
<dbReference type="Gene3D" id="2.60.40.10">
    <property type="entry name" value="Immunoglobulins"/>
    <property type="match status" value="3"/>
</dbReference>
<evidence type="ECO:0000259" key="1">
    <source>
        <dbReference type="PROSITE" id="PS50853"/>
    </source>
</evidence>
<dbReference type="AlphaFoldDB" id="A0A317ESR6"/>
<feature type="domain" description="Fibronectin type-III" evidence="1">
    <location>
        <begin position="133"/>
        <end position="226"/>
    </location>
</feature>
<dbReference type="InterPro" id="IPR036116">
    <property type="entry name" value="FN3_sf"/>
</dbReference>
<dbReference type="OrthoDB" id="1121506at2"/>
<organism evidence="2 3">
    <name type="scientific">Pedobacter yonginense</name>
    <dbReference type="NCBI Taxonomy" id="651869"/>
    <lineage>
        <taxon>Bacteria</taxon>
        <taxon>Pseudomonadati</taxon>
        <taxon>Bacteroidota</taxon>
        <taxon>Sphingobacteriia</taxon>
        <taxon>Sphingobacteriales</taxon>
        <taxon>Sphingobacteriaceae</taxon>
        <taxon>Pedobacter</taxon>
    </lineage>
</organism>
<dbReference type="EMBL" id="QGNZ01000001">
    <property type="protein sequence ID" value="PWS28859.1"/>
    <property type="molecule type" value="Genomic_DNA"/>
</dbReference>